<keyword evidence="1" id="KW-0560">Oxidoreductase</keyword>
<protein>
    <submittedName>
        <fullName evidence="2">WW domain-containing oxidoreductase-like protein</fullName>
    </submittedName>
</protein>
<reference evidence="2 3" key="1">
    <citation type="journal article" date="2018" name="Gigascience">
        <title>Genomes of trombidid mites reveal novel predicted allergens and laterally-transferred genes associated with secondary metabolism.</title>
        <authorList>
            <person name="Dong X."/>
            <person name="Chaisiri K."/>
            <person name="Xia D."/>
            <person name="Armstrong S.D."/>
            <person name="Fang Y."/>
            <person name="Donnelly M.J."/>
            <person name="Kadowaki T."/>
            <person name="McGarry J.W."/>
            <person name="Darby A.C."/>
            <person name="Makepeace B.L."/>
        </authorList>
    </citation>
    <scope>NUCLEOTIDE SEQUENCE [LARGE SCALE GENOMIC DNA]</scope>
    <source>
        <strain evidence="2">UoL-UT</strain>
    </source>
</reference>
<comment type="caution">
    <text evidence="2">The sequence shown here is derived from an EMBL/GenBank/DDBJ whole genome shotgun (WGS) entry which is preliminary data.</text>
</comment>
<dbReference type="Proteomes" id="UP000288716">
    <property type="component" value="Unassembled WGS sequence"/>
</dbReference>
<dbReference type="FunFam" id="3.40.50.720:FF:000353">
    <property type="entry name" value="WW domain-containing oxidoreductase"/>
    <property type="match status" value="1"/>
</dbReference>
<proteinExistence type="predicted"/>
<organism evidence="2 3">
    <name type="scientific">Leptotrombidium deliense</name>
    <dbReference type="NCBI Taxonomy" id="299467"/>
    <lineage>
        <taxon>Eukaryota</taxon>
        <taxon>Metazoa</taxon>
        <taxon>Ecdysozoa</taxon>
        <taxon>Arthropoda</taxon>
        <taxon>Chelicerata</taxon>
        <taxon>Arachnida</taxon>
        <taxon>Acari</taxon>
        <taxon>Acariformes</taxon>
        <taxon>Trombidiformes</taxon>
        <taxon>Prostigmata</taxon>
        <taxon>Anystina</taxon>
        <taxon>Parasitengona</taxon>
        <taxon>Trombiculoidea</taxon>
        <taxon>Trombiculidae</taxon>
        <taxon>Leptotrombidium</taxon>
    </lineage>
</organism>
<dbReference type="PANTHER" id="PTHR43157:SF31">
    <property type="entry name" value="PHOSPHATIDYLINOSITOL-GLYCAN BIOSYNTHESIS CLASS F PROTEIN"/>
    <property type="match status" value="1"/>
</dbReference>
<dbReference type="InterPro" id="IPR002347">
    <property type="entry name" value="SDR_fam"/>
</dbReference>
<dbReference type="InterPro" id="IPR036291">
    <property type="entry name" value="NAD(P)-bd_dom_sf"/>
</dbReference>
<dbReference type="VEuPathDB" id="VectorBase:LDEU001594"/>
<sequence>MQSHAKVTALKCDLSSLQSVKQFCEEFKSLNLPIHILILNAAIFGAPHSLTEDGFERTFQVNHLSHFYLVQLLKEILIKSAPSRVVVVSSESHRFSKLRKENISENVLSPQSSRQFSSMEAYNDSKLCNVLFSTALSHRLERFRVMCNSLHPGNMVSTSLSRNWWLFRVLFALVRPFTKSVAQAAATSVYCATAIELRGVTGLYFNNCVQCSPSTAAQDIELSELLWMLSDKMIENALQSSSVQSINGRK</sequence>
<dbReference type="GO" id="GO:0016491">
    <property type="term" value="F:oxidoreductase activity"/>
    <property type="evidence" value="ECO:0007669"/>
    <property type="project" value="UniProtKB-KW"/>
</dbReference>
<evidence type="ECO:0000256" key="1">
    <source>
        <dbReference type="ARBA" id="ARBA00023002"/>
    </source>
</evidence>
<accession>A0A443SSG5</accession>
<dbReference type="Pfam" id="PF00106">
    <property type="entry name" value="adh_short"/>
    <property type="match status" value="1"/>
</dbReference>
<dbReference type="PANTHER" id="PTHR43157">
    <property type="entry name" value="PHOSPHATIDYLINOSITOL-GLYCAN BIOSYNTHESIS CLASS F PROTEIN-RELATED"/>
    <property type="match status" value="1"/>
</dbReference>
<feature type="non-terminal residue" evidence="2">
    <location>
        <position position="250"/>
    </location>
</feature>
<name>A0A443SSG5_9ACAR</name>
<dbReference type="STRING" id="299467.A0A443SSG5"/>
<dbReference type="OrthoDB" id="9989144at2759"/>
<evidence type="ECO:0000313" key="2">
    <source>
        <dbReference type="EMBL" id="RWS30447.1"/>
    </source>
</evidence>
<dbReference type="Gene3D" id="3.40.50.720">
    <property type="entry name" value="NAD(P)-binding Rossmann-like Domain"/>
    <property type="match status" value="1"/>
</dbReference>
<keyword evidence="3" id="KW-1185">Reference proteome</keyword>
<gene>
    <name evidence="2" type="ORF">B4U80_05975</name>
</gene>
<evidence type="ECO:0000313" key="3">
    <source>
        <dbReference type="Proteomes" id="UP000288716"/>
    </source>
</evidence>
<dbReference type="AlphaFoldDB" id="A0A443SSG5"/>
<dbReference type="EMBL" id="NCKV01000499">
    <property type="protein sequence ID" value="RWS30447.1"/>
    <property type="molecule type" value="Genomic_DNA"/>
</dbReference>
<dbReference type="SUPFAM" id="SSF51735">
    <property type="entry name" value="NAD(P)-binding Rossmann-fold domains"/>
    <property type="match status" value="1"/>
</dbReference>